<evidence type="ECO:0000313" key="6">
    <source>
        <dbReference type="Proteomes" id="UP001597380"/>
    </source>
</evidence>
<dbReference type="Gene3D" id="3.30.1360.20">
    <property type="entry name" value="Transcriptional coactivator/pterin dehydratase"/>
    <property type="match status" value="1"/>
</dbReference>
<reference evidence="6" key="1">
    <citation type="journal article" date="2019" name="Int. J. Syst. Evol. Microbiol.">
        <title>The Global Catalogue of Microorganisms (GCM) 10K type strain sequencing project: providing services to taxonomists for standard genome sequencing and annotation.</title>
        <authorList>
            <consortium name="The Broad Institute Genomics Platform"/>
            <consortium name="The Broad Institute Genome Sequencing Center for Infectious Disease"/>
            <person name="Wu L."/>
            <person name="Ma J."/>
        </authorList>
    </citation>
    <scope>NUCLEOTIDE SEQUENCE [LARGE SCALE GENOMIC DNA]</scope>
    <source>
        <strain evidence="6">CGMCC 1.10992</strain>
    </source>
</reference>
<dbReference type="EMBL" id="JBHUHT010000009">
    <property type="protein sequence ID" value="MFD2095492.1"/>
    <property type="molecule type" value="Genomic_DNA"/>
</dbReference>
<dbReference type="EC" id="4.2.1.96" evidence="4"/>
<dbReference type="PANTHER" id="PTHR42805:SF1">
    <property type="entry name" value="PTERIN-4-ALPHA-CARBINOLAMINE DEHYDRATASE-RELATED"/>
    <property type="match status" value="1"/>
</dbReference>
<evidence type="ECO:0000256" key="1">
    <source>
        <dbReference type="ARBA" id="ARBA00001554"/>
    </source>
</evidence>
<evidence type="ECO:0000256" key="3">
    <source>
        <dbReference type="ARBA" id="ARBA00023239"/>
    </source>
</evidence>
<dbReference type="InterPro" id="IPR036428">
    <property type="entry name" value="PCD_sf"/>
</dbReference>
<dbReference type="GO" id="GO:0008124">
    <property type="term" value="F:4-alpha-hydroxytetrahydrobiopterin dehydratase activity"/>
    <property type="evidence" value="ECO:0007669"/>
    <property type="project" value="UniProtKB-EC"/>
</dbReference>
<gene>
    <name evidence="5" type="ORF">ACFSJ3_05795</name>
</gene>
<keyword evidence="3 4" id="KW-0456">Lyase</keyword>
<comment type="similarity">
    <text evidence="2 4">Belongs to the pterin-4-alpha-carbinolamine dehydratase family.</text>
</comment>
<dbReference type="Pfam" id="PF01329">
    <property type="entry name" value="Pterin_4a"/>
    <property type="match status" value="1"/>
</dbReference>
<comment type="catalytic activity">
    <reaction evidence="1 4">
        <text>(4aS,6R)-4a-hydroxy-L-erythro-5,6,7,8-tetrahydrobiopterin = (6R)-L-erythro-6,7-dihydrobiopterin + H2O</text>
        <dbReference type="Rhea" id="RHEA:11920"/>
        <dbReference type="ChEBI" id="CHEBI:15377"/>
        <dbReference type="ChEBI" id="CHEBI:15642"/>
        <dbReference type="ChEBI" id="CHEBI:43120"/>
        <dbReference type="EC" id="4.2.1.96"/>
    </reaction>
</comment>
<organism evidence="5 6">
    <name type="scientific">Corallincola platygyrae</name>
    <dbReference type="NCBI Taxonomy" id="1193278"/>
    <lineage>
        <taxon>Bacteria</taxon>
        <taxon>Pseudomonadati</taxon>
        <taxon>Pseudomonadota</taxon>
        <taxon>Gammaproteobacteria</taxon>
        <taxon>Alteromonadales</taxon>
        <taxon>Psychromonadaceae</taxon>
        <taxon>Corallincola</taxon>
    </lineage>
</organism>
<proteinExistence type="inferred from homology"/>
<comment type="caution">
    <text evidence="5">The sequence shown here is derived from an EMBL/GenBank/DDBJ whole genome shotgun (WGS) entry which is preliminary data.</text>
</comment>
<dbReference type="InterPro" id="IPR001533">
    <property type="entry name" value="Pterin_deHydtase"/>
</dbReference>
<dbReference type="RefSeq" id="WP_345341500.1">
    <property type="nucleotide sequence ID" value="NZ_BAABLI010000028.1"/>
</dbReference>
<dbReference type="SUPFAM" id="SSF55248">
    <property type="entry name" value="PCD-like"/>
    <property type="match status" value="1"/>
</dbReference>
<evidence type="ECO:0000256" key="4">
    <source>
        <dbReference type="HAMAP-Rule" id="MF_00434"/>
    </source>
</evidence>
<evidence type="ECO:0000256" key="2">
    <source>
        <dbReference type="ARBA" id="ARBA00006472"/>
    </source>
</evidence>
<keyword evidence="6" id="KW-1185">Reference proteome</keyword>
<sequence>MTELAKGQCEACRADAPKVTDDELAALIKEIPDWAAVSEDGILMLRREYSFSNFKKAMAFSNLVGNLAEEYGHHPAILTEWGKVTVTWWTHKIRGLHKNDFIMAAKTDLIPTS</sequence>
<dbReference type="NCBIfam" id="NF002016">
    <property type="entry name" value="PRK00823.1-1"/>
    <property type="match status" value="1"/>
</dbReference>
<dbReference type="HAMAP" id="MF_00434">
    <property type="entry name" value="Pterin_4_alpha"/>
    <property type="match status" value="1"/>
</dbReference>
<accession>A0ABW4XKJ1</accession>
<name>A0ABW4XKJ1_9GAMM</name>
<protein>
    <recommendedName>
        <fullName evidence="4">Putative pterin-4-alpha-carbinolamine dehydratase</fullName>
        <shortName evidence="4">PHS</shortName>
        <ecNumber evidence="4">4.2.1.96</ecNumber>
    </recommendedName>
    <alternativeName>
        <fullName evidence="4">4-alpha-hydroxy-tetrahydropterin dehydratase</fullName>
    </alternativeName>
    <alternativeName>
        <fullName evidence="4">Pterin carbinolamine dehydratase</fullName>
        <shortName evidence="4">PCD</shortName>
    </alternativeName>
</protein>
<dbReference type="PANTHER" id="PTHR42805">
    <property type="entry name" value="PTERIN-4-ALPHA-CARBINOLAMINE DEHYDRATASE-RELATED"/>
    <property type="match status" value="1"/>
</dbReference>
<dbReference type="CDD" id="cd00913">
    <property type="entry name" value="PCD_DCoH_subfamily_a"/>
    <property type="match status" value="1"/>
</dbReference>
<dbReference type="InterPro" id="IPR050376">
    <property type="entry name" value="Pterin-4-alpha-carb_dehyd"/>
</dbReference>
<evidence type="ECO:0000313" key="5">
    <source>
        <dbReference type="EMBL" id="MFD2095492.1"/>
    </source>
</evidence>
<dbReference type="Proteomes" id="UP001597380">
    <property type="component" value="Unassembled WGS sequence"/>
</dbReference>